<dbReference type="EMBL" id="BMXA01000001">
    <property type="protein sequence ID" value="GGZ99368.1"/>
    <property type="molecule type" value="Genomic_DNA"/>
</dbReference>
<dbReference type="SMART" id="SM01351">
    <property type="entry name" value="Aspzincin_M35"/>
    <property type="match status" value="1"/>
</dbReference>
<keyword evidence="6" id="KW-0862">Zinc</keyword>
<dbReference type="InterPro" id="IPR029463">
    <property type="entry name" value="Lys_MEP"/>
</dbReference>
<reference evidence="10" key="2">
    <citation type="submission" date="2020-09" db="EMBL/GenBank/DDBJ databases">
        <authorList>
            <person name="Sun Q."/>
            <person name="Kim S."/>
        </authorList>
    </citation>
    <scope>NUCLEOTIDE SEQUENCE</scope>
    <source>
        <strain evidence="10">KCTC 12711</strain>
    </source>
</reference>
<comment type="cofactor">
    <cofactor evidence="1">
        <name>Zn(2+)</name>
        <dbReference type="ChEBI" id="CHEBI:29105"/>
    </cofactor>
</comment>
<dbReference type="Gene3D" id="3.40.390.10">
    <property type="entry name" value="Collagenase (Catalytic Domain)"/>
    <property type="match status" value="1"/>
</dbReference>
<evidence type="ECO:0000256" key="4">
    <source>
        <dbReference type="ARBA" id="ARBA00022723"/>
    </source>
</evidence>
<evidence type="ECO:0000256" key="7">
    <source>
        <dbReference type="ARBA" id="ARBA00023049"/>
    </source>
</evidence>
<dbReference type="Pfam" id="PF14521">
    <property type="entry name" value="Aspzincin_M35"/>
    <property type="match status" value="1"/>
</dbReference>
<dbReference type="PANTHER" id="PTHR37016:SF3">
    <property type="entry name" value="NEUTRAL PROTEASE 2-RELATED"/>
    <property type="match status" value="1"/>
</dbReference>
<proteinExistence type="inferred from homology"/>
<keyword evidence="11" id="KW-1185">Reference proteome</keyword>
<dbReference type="GO" id="GO:0004222">
    <property type="term" value="F:metalloendopeptidase activity"/>
    <property type="evidence" value="ECO:0007669"/>
    <property type="project" value="InterPro"/>
</dbReference>
<comment type="caution">
    <text evidence="10">The sequence shown here is derived from an EMBL/GenBank/DDBJ whole genome shotgun (WGS) entry which is preliminary data.</text>
</comment>
<feature type="region of interest" description="Disordered" evidence="8">
    <location>
        <begin position="307"/>
        <end position="343"/>
    </location>
</feature>
<protein>
    <submittedName>
        <fullName evidence="10">Peptidase M35</fullName>
    </submittedName>
</protein>
<organism evidence="10 11">
    <name type="scientific">Arenicella chitinivorans</name>
    <dbReference type="NCBI Taxonomy" id="1329800"/>
    <lineage>
        <taxon>Bacteria</taxon>
        <taxon>Pseudomonadati</taxon>
        <taxon>Pseudomonadota</taxon>
        <taxon>Gammaproteobacteria</taxon>
        <taxon>Arenicellales</taxon>
        <taxon>Arenicellaceae</taxon>
        <taxon>Arenicella</taxon>
    </lineage>
</organism>
<dbReference type="PANTHER" id="PTHR37016">
    <property type="match status" value="1"/>
</dbReference>
<dbReference type="GO" id="GO:0046872">
    <property type="term" value="F:metal ion binding"/>
    <property type="evidence" value="ECO:0007669"/>
    <property type="project" value="UniProtKB-KW"/>
</dbReference>
<keyword evidence="4" id="KW-0479">Metal-binding</keyword>
<name>A0A918RGS5_9GAMM</name>
<dbReference type="InterPro" id="IPR050414">
    <property type="entry name" value="Fungal_M35_metalloproteases"/>
</dbReference>
<dbReference type="AlphaFoldDB" id="A0A918RGS5"/>
<evidence type="ECO:0000313" key="10">
    <source>
        <dbReference type="EMBL" id="GGZ99368.1"/>
    </source>
</evidence>
<evidence type="ECO:0000256" key="1">
    <source>
        <dbReference type="ARBA" id="ARBA00001947"/>
    </source>
</evidence>
<dbReference type="Gene3D" id="2.60.40.2970">
    <property type="match status" value="1"/>
</dbReference>
<evidence type="ECO:0000313" key="11">
    <source>
        <dbReference type="Proteomes" id="UP000614811"/>
    </source>
</evidence>
<keyword evidence="5" id="KW-0378">Hydrolase</keyword>
<evidence type="ECO:0000256" key="3">
    <source>
        <dbReference type="ARBA" id="ARBA00022670"/>
    </source>
</evidence>
<accession>A0A918RGS5</accession>
<reference evidence="10" key="1">
    <citation type="journal article" date="2014" name="Int. J. Syst. Evol. Microbiol.">
        <title>Complete genome sequence of Corynebacterium casei LMG S-19264T (=DSM 44701T), isolated from a smear-ripened cheese.</title>
        <authorList>
            <consortium name="US DOE Joint Genome Institute (JGI-PGF)"/>
            <person name="Walter F."/>
            <person name="Albersmeier A."/>
            <person name="Kalinowski J."/>
            <person name="Ruckert C."/>
        </authorList>
    </citation>
    <scope>NUCLEOTIDE SEQUENCE</scope>
    <source>
        <strain evidence="10">KCTC 12711</strain>
    </source>
</reference>
<evidence type="ECO:0000256" key="6">
    <source>
        <dbReference type="ARBA" id="ARBA00022833"/>
    </source>
</evidence>
<dbReference type="InterPro" id="IPR024079">
    <property type="entry name" value="MetalloPept_cat_dom_sf"/>
</dbReference>
<keyword evidence="7" id="KW-0482">Metalloprotease</keyword>
<keyword evidence="3" id="KW-0645">Protease</keyword>
<comment type="similarity">
    <text evidence="2">Belongs to the peptidase M35 family.</text>
</comment>
<evidence type="ECO:0000256" key="5">
    <source>
        <dbReference type="ARBA" id="ARBA00022801"/>
    </source>
</evidence>
<evidence type="ECO:0000256" key="2">
    <source>
        <dbReference type="ARBA" id="ARBA00010279"/>
    </source>
</evidence>
<gene>
    <name evidence="10" type="ORF">GCM10008090_04940</name>
</gene>
<dbReference type="GO" id="GO:0006508">
    <property type="term" value="P:proteolysis"/>
    <property type="evidence" value="ECO:0007669"/>
    <property type="project" value="UniProtKB-KW"/>
</dbReference>
<feature type="domain" description="Lysine-specific metallo-endopeptidase" evidence="9">
    <location>
        <begin position="163"/>
        <end position="305"/>
    </location>
</feature>
<dbReference type="SUPFAM" id="SSF55486">
    <property type="entry name" value="Metalloproteases ('zincins'), catalytic domain"/>
    <property type="match status" value="1"/>
</dbReference>
<evidence type="ECO:0000256" key="8">
    <source>
        <dbReference type="SAM" id="MobiDB-lite"/>
    </source>
</evidence>
<dbReference type="Proteomes" id="UP000614811">
    <property type="component" value="Unassembled WGS sequence"/>
</dbReference>
<sequence>MISVTYQNQSSEVVRLLQYGTALEGSVAEDFLIVVRNGEPQPYQGILAMRFPPSINDYTVLVPGQSVTAEVDIEASYGVRQVGGYQVYHRDGQGGAIESGGAQFWLTESRAQPALPRQASPQQVAPKQASVARFCSVAQAAAADGALSVAETYARHARDDLRNTLISARSDARRYRYWFGQYSQPRWNRVQDGMTRIYSAASSRRFTFDCACEAGTNRTIAYVYGARTSEIFLCDGFFGMPRAGGDSQASVLVHEISHFNDTANTDDGPHGVNGALYGQGAAVGLAITNPDRAVGAASNYQYFAANPTGLPMPTEGGDGDNGGGDEGDEPGSLLDPLIPPEPESIPRILVPIVDLLLGNER</sequence>
<evidence type="ECO:0000259" key="9">
    <source>
        <dbReference type="SMART" id="SM01351"/>
    </source>
</evidence>